<evidence type="ECO:0000256" key="6">
    <source>
        <dbReference type="ARBA" id="ARBA00023136"/>
    </source>
</evidence>
<keyword evidence="10" id="KW-1185">Reference proteome</keyword>
<evidence type="ECO:0000313" key="10">
    <source>
        <dbReference type="Proteomes" id="UP000324091"/>
    </source>
</evidence>
<dbReference type="InterPro" id="IPR022248">
    <property type="entry name" value="TNF_rcpt_RELT"/>
</dbReference>
<comment type="caution">
    <text evidence="9">The sequence shown here is derived from an EMBL/GenBank/DDBJ whole genome shotgun (WGS) entry which is preliminary data.</text>
</comment>
<dbReference type="Proteomes" id="UP000324091">
    <property type="component" value="Chromosome 9"/>
</dbReference>
<dbReference type="AlphaFoldDB" id="A0A5C6MMI6"/>
<sequence length="346" mass="38507">MSELGPAEDREQPPPYIIFVVVSLFFLMGLLGFLICHLLKKKGYRCRTIGDLDDEVEEKLGANADYNDEHQDTVEQILKCIIENEANMEAFNEMLESRNICVRHDPRLHKESIAGIPSHHHTVHSGTDINSCHLCALARSKKGRRQSRTPHFKQRPGEQTVFSVGRFRVTHHDKKLQGGPNPSVSSGDQLDQSEDSEDRKESGYNLRSMFKDIQPPLDTSNRIVPNTGKRRKSITLFGLRRGSDPAGSKVAEGAGKETGGIMFTGRCSRHIPLGGGCRADPGHAGESVSRLAWERLGILPQELEEVSGEREVLGNFLGCWPCDQVPDKAGEDETDEIMRRSDTGLE</sequence>
<evidence type="ECO:0000256" key="1">
    <source>
        <dbReference type="ARBA" id="ARBA00004162"/>
    </source>
</evidence>
<evidence type="ECO:0000256" key="3">
    <source>
        <dbReference type="ARBA" id="ARBA00022475"/>
    </source>
</evidence>
<protein>
    <submittedName>
        <fullName evidence="9">RELT-like protein 2</fullName>
    </submittedName>
</protein>
<feature type="region of interest" description="Disordered" evidence="7">
    <location>
        <begin position="324"/>
        <end position="346"/>
    </location>
</feature>
<keyword evidence="5 8" id="KW-1133">Transmembrane helix</keyword>
<comment type="similarity">
    <text evidence="2">Belongs to the RELT family.</text>
</comment>
<feature type="compositionally biased region" description="Basic and acidic residues" evidence="7">
    <location>
        <begin position="325"/>
        <end position="346"/>
    </location>
</feature>
<keyword evidence="3" id="KW-1003">Cell membrane</keyword>
<dbReference type="GO" id="GO:1900745">
    <property type="term" value="P:positive regulation of p38MAPK cascade"/>
    <property type="evidence" value="ECO:0007669"/>
    <property type="project" value="InterPro"/>
</dbReference>
<keyword evidence="6 8" id="KW-0472">Membrane</keyword>
<dbReference type="EMBL" id="RHFK02000022">
    <property type="protein sequence ID" value="TWW55905.1"/>
    <property type="molecule type" value="Genomic_DNA"/>
</dbReference>
<proteinExistence type="inferred from homology"/>
<dbReference type="PANTHER" id="PTHR31481">
    <property type="entry name" value="RELT-LIKE PROTEIN 2 RELL2"/>
    <property type="match status" value="1"/>
</dbReference>
<keyword evidence="4 8" id="KW-0812">Transmembrane</keyword>
<dbReference type="PANTHER" id="PTHR31481:SF0">
    <property type="entry name" value="RELT-LIKE PROTEIN 2"/>
    <property type="match status" value="1"/>
</dbReference>
<comment type="subcellular location">
    <subcellularLocation>
        <location evidence="1">Cell membrane</location>
        <topology evidence="1">Single-pass membrane protein</topology>
    </subcellularLocation>
</comment>
<gene>
    <name evidence="9" type="ORF">D4764_09G0009550</name>
</gene>
<name>A0A5C6MMI6_9TELE</name>
<evidence type="ECO:0000256" key="7">
    <source>
        <dbReference type="SAM" id="MobiDB-lite"/>
    </source>
</evidence>
<feature type="compositionally biased region" description="Polar residues" evidence="7">
    <location>
        <begin position="180"/>
        <end position="190"/>
    </location>
</feature>
<feature type="compositionally biased region" description="Basic residues" evidence="7">
    <location>
        <begin position="140"/>
        <end position="154"/>
    </location>
</feature>
<accession>A0A5C6MMI6</accession>
<feature type="region of interest" description="Disordered" evidence="7">
    <location>
        <begin position="140"/>
        <end position="203"/>
    </location>
</feature>
<dbReference type="GO" id="GO:0005886">
    <property type="term" value="C:plasma membrane"/>
    <property type="evidence" value="ECO:0007669"/>
    <property type="project" value="UniProtKB-SubCell"/>
</dbReference>
<dbReference type="InterPro" id="IPR042313">
    <property type="entry name" value="RELL2"/>
</dbReference>
<evidence type="ECO:0000256" key="2">
    <source>
        <dbReference type="ARBA" id="ARBA00008688"/>
    </source>
</evidence>
<evidence type="ECO:0000256" key="5">
    <source>
        <dbReference type="ARBA" id="ARBA00022989"/>
    </source>
</evidence>
<feature type="transmembrane region" description="Helical" evidence="8">
    <location>
        <begin position="16"/>
        <end position="39"/>
    </location>
</feature>
<dbReference type="GO" id="GO:0010811">
    <property type="term" value="P:positive regulation of cell-substrate adhesion"/>
    <property type="evidence" value="ECO:0007669"/>
    <property type="project" value="TreeGrafter"/>
</dbReference>
<evidence type="ECO:0000256" key="4">
    <source>
        <dbReference type="ARBA" id="ARBA00022692"/>
    </source>
</evidence>
<dbReference type="Pfam" id="PF12606">
    <property type="entry name" value="RELT"/>
    <property type="match status" value="1"/>
</dbReference>
<evidence type="ECO:0000256" key="8">
    <source>
        <dbReference type="SAM" id="Phobius"/>
    </source>
</evidence>
<organism evidence="9 10">
    <name type="scientific">Takifugu flavidus</name>
    <name type="common">sansaifugu</name>
    <dbReference type="NCBI Taxonomy" id="433684"/>
    <lineage>
        <taxon>Eukaryota</taxon>
        <taxon>Metazoa</taxon>
        <taxon>Chordata</taxon>
        <taxon>Craniata</taxon>
        <taxon>Vertebrata</taxon>
        <taxon>Euteleostomi</taxon>
        <taxon>Actinopterygii</taxon>
        <taxon>Neopterygii</taxon>
        <taxon>Teleostei</taxon>
        <taxon>Neoteleostei</taxon>
        <taxon>Acanthomorphata</taxon>
        <taxon>Eupercaria</taxon>
        <taxon>Tetraodontiformes</taxon>
        <taxon>Tetradontoidea</taxon>
        <taxon>Tetraodontidae</taxon>
        <taxon>Takifugu</taxon>
    </lineage>
</organism>
<evidence type="ECO:0000313" key="9">
    <source>
        <dbReference type="EMBL" id="TWW55905.1"/>
    </source>
</evidence>
<reference evidence="9 10" key="1">
    <citation type="submission" date="2019-04" db="EMBL/GenBank/DDBJ databases">
        <title>Chromosome genome assembly for Takifugu flavidus.</title>
        <authorList>
            <person name="Xiao S."/>
        </authorList>
    </citation>
    <scope>NUCLEOTIDE SEQUENCE [LARGE SCALE GENOMIC DNA]</scope>
    <source>
        <strain evidence="9">HTHZ2018</strain>
        <tissue evidence="9">Muscle</tissue>
    </source>
</reference>